<protein>
    <submittedName>
        <fullName evidence="1">Uncharacterized protein</fullName>
    </submittedName>
</protein>
<accession>A0A2V0R9L8</accession>
<comment type="caution">
    <text evidence="1">The sequence shown here is derived from an EMBL/GenBank/DDBJ whole genome shotgun (WGS) entry which is preliminary data.</text>
</comment>
<organism evidence="1">
    <name type="scientific">viral metagenome</name>
    <dbReference type="NCBI Taxonomy" id="1070528"/>
    <lineage>
        <taxon>unclassified sequences</taxon>
        <taxon>metagenomes</taxon>
        <taxon>organismal metagenomes</taxon>
    </lineage>
</organism>
<dbReference type="AlphaFoldDB" id="A0A2V0R9L8"/>
<proteinExistence type="predicted"/>
<evidence type="ECO:0000313" key="1">
    <source>
        <dbReference type="EMBL" id="GBH21986.1"/>
    </source>
</evidence>
<sequence>MVSKRNAEKSQDGSGPSLHYLRSLLRHLKPWELAKLAPLMWVMLRQHQLMQNEVEQTTSLNQLQTSTSGLSQEALDLFQSQIENCRQELSGLRDKFKYLLIMTISLTGSEASQYIL</sequence>
<reference evidence="1" key="1">
    <citation type="submission" date="2017-04" db="EMBL/GenBank/DDBJ databases">
        <title>Unveiling RNA virosphere associated with marine microorganisms.</title>
        <authorList>
            <person name="Urayama S."/>
            <person name="Takaki Y."/>
            <person name="Nishi S."/>
            <person name="Yoshida Y."/>
            <person name="Deguchi S."/>
            <person name="Takai K."/>
            <person name="Nunoura T."/>
        </authorList>
    </citation>
    <scope>NUCLEOTIDE SEQUENCE</scope>
</reference>
<dbReference type="EMBL" id="BDQA01000504">
    <property type="protein sequence ID" value="GBH21986.1"/>
    <property type="molecule type" value="Genomic_RNA"/>
</dbReference>
<name>A0A2V0R9L8_9ZZZZ</name>